<dbReference type="OrthoDB" id="10061064at2759"/>
<evidence type="ECO:0000256" key="3">
    <source>
        <dbReference type="RuleBase" id="RU368013"/>
    </source>
</evidence>
<evidence type="ECO:0000313" key="6">
    <source>
        <dbReference type="Proteomes" id="UP000886523"/>
    </source>
</evidence>
<dbReference type="InterPro" id="IPR013868">
    <property type="entry name" value="Cut8/Sts1_fam"/>
</dbReference>
<comment type="subunit">
    <text evidence="3">Binds the proteasome.</text>
</comment>
<dbReference type="InterPro" id="IPR038422">
    <property type="entry name" value="Cut8/Sts1_sf"/>
</dbReference>
<dbReference type="GO" id="GO:0071630">
    <property type="term" value="P:nuclear protein quality control by the ubiquitin-proteasome system"/>
    <property type="evidence" value="ECO:0007669"/>
    <property type="project" value="UniProtKB-UniRule"/>
</dbReference>
<evidence type="ECO:0000313" key="5">
    <source>
        <dbReference type="EMBL" id="KAF9505803.1"/>
    </source>
</evidence>
<sequence>MDVLRSPLPQRTIPFPSIPPGPQLGWGFGVSSPYHATAGPLPLKPVIPPTPSRQSASNKRRHEQDPDQQDDNMMTRSPSPDRPKKTISKRMRVEPPKSTPTSAAGKQPGDPQDSIDVGVLLASLPPGSHLPILTSLITKHPGIKSLLIPLMPRPTLDSALHALNASIRKIREAYPYSQPSSVSAGYGFGGAPSRPASLGGIGGSHPSKGTSGMRDTYIQGRLRPVVAEFASTARSYLVYFTSVPGNAAQGSSSPVSASSSTSLPPALSHPSETFTYLHAVTVHYQRLPPLARNLLSSESTTILVRLHKEWQAWLDRLDEHVNRSGGMYGSEAVRTWERGLEEMVVLEDKDVKEGVSVDFGPESGLGPRPMRSLRDAWIGRVGWLIGRNRAPEPFSMDEDEEL</sequence>
<comment type="caution">
    <text evidence="5">The sequence shown here is derived from an EMBL/GenBank/DDBJ whole genome shotgun (WGS) entry which is preliminary data.</text>
</comment>
<proteinExistence type="inferred from homology"/>
<organism evidence="5 6">
    <name type="scientific">Hydnum rufescens UP504</name>
    <dbReference type="NCBI Taxonomy" id="1448309"/>
    <lineage>
        <taxon>Eukaryota</taxon>
        <taxon>Fungi</taxon>
        <taxon>Dikarya</taxon>
        <taxon>Basidiomycota</taxon>
        <taxon>Agaricomycotina</taxon>
        <taxon>Agaricomycetes</taxon>
        <taxon>Cantharellales</taxon>
        <taxon>Hydnaceae</taxon>
        <taxon>Hydnum</taxon>
    </lineage>
</organism>
<comment type="subcellular location">
    <subcellularLocation>
        <location evidence="3">Cytoplasm</location>
    </subcellularLocation>
    <subcellularLocation>
        <location evidence="3">Nucleus</location>
    </subcellularLocation>
</comment>
<comment type="function">
    <text evidence="3">Involved in ubiquitin-mediated protein degradation. Regulatory factor in the ubiquitin/proteasome pathway that controls the turnover of proteasome substrates. Targets proteasomes to the nucleus and facilitates the degradation of nuclear proteins.</text>
</comment>
<dbReference type="GO" id="GO:0031965">
    <property type="term" value="C:nuclear membrane"/>
    <property type="evidence" value="ECO:0007669"/>
    <property type="project" value="TreeGrafter"/>
</dbReference>
<comment type="similarity">
    <text evidence="1 3">Belongs to the cut8/STS1 family.</text>
</comment>
<dbReference type="GO" id="GO:0031144">
    <property type="term" value="P:proteasome localization"/>
    <property type="evidence" value="ECO:0007669"/>
    <property type="project" value="UniProtKB-UniRule"/>
</dbReference>
<feature type="region of interest" description="Disordered" evidence="4">
    <location>
        <begin position="1"/>
        <end position="116"/>
    </location>
</feature>
<keyword evidence="3" id="KW-0813">Transport</keyword>
<accession>A0A9P6AHB7</accession>
<dbReference type="EMBL" id="MU129135">
    <property type="protein sequence ID" value="KAF9505803.1"/>
    <property type="molecule type" value="Genomic_DNA"/>
</dbReference>
<dbReference type="Proteomes" id="UP000886523">
    <property type="component" value="Unassembled WGS sequence"/>
</dbReference>
<protein>
    <recommendedName>
        <fullName evidence="3">Tethering factor for nuclear proteasome STS1</fullName>
    </recommendedName>
</protein>
<dbReference type="Gene3D" id="1.20.58.1590">
    <property type="entry name" value="Tethering factor for nuclear proteasome Cut8/Sts1"/>
    <property type="match status" value="1"/>
</dbReference>
<dbReference type="PANTHER" id="PTHR28032">
    <property type="entry name" value="FI02826P"/>
    <property type="match status" value="1"/>
</dbReference>
<feature type="compositionally biased region" description="Pro residues" evidence="4">
    <location>
        <begin position="42"/>
        <end position="51"/>
    </location>
</feature>
<dbReference type="AlphaFoldDB" id="A0A9P6AHB7"/>
<reference evidence="5" key="1">
    <citation type="journal article" date="2020" name="Nat. Commun.">
        <title>Large-scale genome sequencing of mycorrhizal fungi provides insights into the early evolution of symbiotic traits.</title>
        <authorList>
            <person name="Miyauchi S."/>
            <person name="Kiss E."/>
            <person name="Kuo A."/>
            <person name="Drula E."/>
            <person name="Kohler A."/>
            <person name="Sanchez-Garcia M."/>
            <person name="Morin E."/>
            <person name="Andreopoulos B."/>
            <person name="Barry K.W."/>
            <person name="Bonito G."/>
            <person name="Buee M."/>
            <person name="Carver A."/>
            <person name="Chen C."/>
            <person name="Cichocki N."/>
            <person name="Clum A."/>
            <person name="Culley D."/>
            <person name="Crous P.W."/>
            <person name="Fauchery L."/>
            <person name="Girlanda M."/>
            <person name="Hayes R.D."/>
            <person name="Keri Z."/>
            <person name="LaButti K."/>
            <person name="Lipzen A."/>
            <person name="Lombard V."/>
            <person name="Magnuson J."/>
            <person name="Maillard F."/>
            <person name="Murat C."/>
            <person name="Nolan M."/>
            <person name="Ohm R.A."/>
            <person name="Pangilinan J."/>
            <person name="Pereira M.F."/>
            <person name="Perotto S."/>
            <person name="Peter M."/>
            <person name="Pfister S."/>
            <person name="Riley R."/>
            <person name="Sitrit Y."/>
            <person name="Stielow J.B."/>
            <person name="Szollosi G."/>
            <person name="Zifcakova L."/>
            <person name="Stursova M."/>
            <person name="Spatafora J.W."/>
            <person name="Tedersoo L."/>
            <person name="Vaario L.M."/>
            <person name="Yamada A."/>
            <person name="Yan M."/>
            <person name="Wang P."/>
            <person name="Xu J."/>
            <person name="Bruns T."/>
            <person name="Baldrian P."/>
            <person name="Vilgalys R."/>
            <person name="Dunand C."/>
            <person name="Henrissat B."/>
            <person name="Grigoriev I.V."/>
            <person name="Hibbett D."/>
            <person name="Nagy L.G."/>
            <person name="Martin F.M."/>
        </authorList>
    </citation>
    <scope>NUCLEOTIDE SEQUENCE</scope>
    <source>
        <strain evidence="5">UP504</strain>
    </source>
</reference>
<evidence type="ECO:0000256" key="4">
    <source>
        <dbReference type="SAM" id="MobiDB-lite"/>
    </source>
</evidence>
<keyword evidence="6" id="KW-1185">Reference proteome</keyword>
<keyword evidence="2 3" id="KW-0539">Nucleus</keyword>
<dbReference type="GO" id="GO:0005737">
    <property type="term" value="C:cytoplasm"/>
    <property type="evidence" value="ECO:0007669"/>
    <property type="project" value="UniProtKB-SubCell"/>
</dbReference>
<keyword evidence="3" id="KW-0963">Cytoplasm</keyword>
<evidence type="ECO:0000256" key="2">
    <source>
        <dbReference type="ARBA" id="ARBA00023242"/>
    </source>
</evidence>
<gene>
    <name evidence="5" type="ORF">BS47DRAFT_1334154</name>
</gene>
<dbReference type="Pfam" id="PF08559">
    <property type="entry name" value="Cut8"/>
    <property type="match status" value="1"/>
</dbReference>
<dbReference type="GO" id="GO:0015031">
    <property type="term" value="P:protein transport"/>
    <property type="evidence" value="ECO:0007669"/>
    <property type="project" value="UniProtKB-UniRule"/>
</dbReference>
<evidence type="ECO:0000256" key="1">
    <source>
        <dbReference type="ARBA" id="ARBA00006199"/>
    </source>
</evidence>
<dbReference type="PANTHER" id="PTHR28032:SF1">
    <property type="entry name" value="FI02826P"/>
    <property type="match status" value="1"/>
</dbReference>
<name>A0A9P6AHB7_9AGAM</name>
<dbReference type="GO" id="GO:0070628">
    <property type="term" value="F:proteasome binding"/>
    <property type="evidence" value="ECO:0007669"/>
    <property type="project" value="TreeGrafter"/>
</dbReference>
<keyword evidence="3" id="KW-0653">Protein transport</keyword>